<sequence length="208" mass="23506">MVPETVKCGEKRETEKTFGVLRTRLSRSASRESCRNASDTESEKSEENGSESDFPVVLPHPSPEYEPFSEQNDTKEEFKSHAFNLKVHLEVVSVFGKVSTFSFSGKNNSDQSTRSILSFEENDSSHLSPKIRRSSTPCVSSTNQVPFLGETNFGSYVFKEGCSNTALISPVAKIKAEKPRVAQFPHLYFKCRFLFQKRSWDGRLFTKP</sequence>
<dbReference type="KEGG" id="crq:GCK72_025154"/>
<dbReference type="Proteomes" id="UP000483820">
    <property type="component" value="Chromosome X"/>
</dbReference>
<dbReference type="AlphaFoldDB" id="A0A6A5G154"/>
<comment type="caution">
    <text evidence="2">The sequence shown here is derived from an EMBL/GenBank/DDBJ whole genome shotgun (WGS) entry which is preliminary data.</text>
</comment>
<dbReference type="GeneID" id="9801517"/>
<dbReference type="CTD" id="9801517"/>
<gene>
    <name evidence="2" type="ORF">GCK72_025154</name>
</gene>
<proteinExistence type="predicted"/>
<dbReference type="RefSeq" id="XP_053579783.1">
    <property type="nucleotide sequence ID" value="XM_053736217.1"/>
</dbReference>
<evidence type="ECO:0000313" key="3">
    <source>
        <dbReference type="Proteomes" id="UP000483820"/>
    </source>
</evidence>
<evidence type="ECO:0000256" key="1">
    <source>
        <dbReference type="SAM" id="MobiDB-lite"/>
    </source>
</evidence>
<evidence type="ECO:0000313" key="2">
    <source>
        <dbReference type="EMBL" id="KAF1748687.1"/>
    </source>
</evidence>
<feature type="region of interest" description="Disordered" evidence="1">
    <location>
        <begin position="19"/>
        <end position="73"/>
    </location>
</feature>
<name>A0A6A5G154_CAERE</name>
<accession>A0A6A5G154</accession>
<organism evidence="2 3">
    <name type="scientific">Caenorhabditis remanei</name>
    <name type="common">Caenorhabditis vulgaris</name>
    <dbReference type="NCBI Taxonomy" id="31234"/>
    <lineage>
        <taxon>Eukaryota</taxon>
        <taxon>Metazoa</taxon>
        <taxon>Ecdysozoa</taxon>
        <taxon>Nematoda</taxon>
        <taxon>Chromadorea</taxon>
        <taxon>Rhabditida</taxon>
        <taxon>Rhabditina</taxon>
        <taxon>Rhabditomorpha</taxon>
        <taxon>Rhabditoidea</taxon>
        <taxon>Rhabditidae</taxon>
        <taxon>Peloderinae</taxon>
        <taxon>Caenorhabditis</taxon>
    </lineage>
</organism>
<dbReference type="EMBL" id="WUAV01000006">
    <property type="protein sequence ID" value="KAF1748687.1"/>
    <property type="molecule type" value="Genomic_DNA"/>
</dbReference>
<reference evidence="2 3" key="1">
    <citation type="submission" date="2019-12" db="EMBL/GenBank/DDBJ databases">
        <title>Chromosome-level assembly of the Caenorhabditis remanei genome.</title>
        <authorList>
            <person name="Teterina A.A."/>
            <person name="Willis J.H."/>
            <person name="Phillips P.C."/>
        </authorList>
    </citation>
    <scope>NUCLEOTIDE SEQUENCE [LARGE SCALE GENOMIC DNA]</scope>
    <source>
        <strain evidence="2 3">PX506</strain>
        <tissue evidence="2">Whole organism</tissue>
    </source>
</reference>
<protein>
    <submittedName>
        <fullName evidence="2">Uncharacterized protein</fullName>
    </submittedName>
</protein>